<organism evidence="1 2">
    <name type="scientific">Operophtera brumata</name>
    <name type="common">Winter moth</name>
    <name type="synonym">Phalaena brumata</name>
    <dbReference type="NCBI Taxonomy" id="104452"/>
    <lineage>
        <taxon>Eukaryota</taxon>
        <taxon>Metazoa</taxon>
        <taxon>Ecdysozoa</taxon>
        <taxon>Arthropoda</taxon>
        <taxon>Hexapoda</taxon>
        <taxon>Insecta</taxon>
        <taxon>Pterygota</taxon>
        <taxon>Neoptera</taxon>
        <taxon>Endopterygota</taxon>
        <taxon>Lepidoptera</taxon>
        <taxon>Glossata</taxon>
        <taxon>Ditrysia</taxon>
        <taxon>Geometroidea</taxon>
        <taxon>Geometridae</taxon>
        <taxon>Larentiinae</taxon>
        <taxon>Operophtera</taxon>
    </lineage>
</organism>
<dbReference type="AlphaFoldDB" id="A0A0L7LRJ8"/>
<accession>A0A0L7LRJ8</accession>
<protein>
    <submittedName>
        <fullName evidence="1">Peptidase, M50 family</fullName>
    </submittedName>
</protein>
<reference evidence="1 2" key="1">
    <citation type="journal article" date="2015" name="Genome Biol. Evol.">
        <title>The genome of winter moth (Operophtera brumata) provides a genomic perspective on sexual dimorphism and phenology.</title>
        <authorList>
            <person name="Derks M.F."/>
            <person name="Smit S."/>
            <person name="Salis L."/>
            <person name="Schijlen E."/>
            <person name="Bossers A."/>
            <person name="Mateman C."/>
            <person name="Pijl A.S."/>
            <person name="de Ridder D."/>
            <person name="Groenen M.A."/>
            <person name="Visser M.E."/>
            <person name="Megens H.J."/>
        </authorList>
    </citation>
    <scope>NUCLEOTIDE SEQUENCE [LARGE SCALE GENOMIC DNA]</scope>
    <source>
        <strain evidence="1">WM2013NL</strain>
        <tissue evidence="1">Head and thorax</tissue>
    </source>
</reference>
<sequence length="117" mass="13021">MLLVEAPREAAVPPCAAPLDIPMSTLTKLNFSDYSAKVNKEYTEIPADARDLDSRLNYEQALASVARLNYEQSVTNNKLHYGEQNRLAFDPSLDPMCDPSYILPVTVFIPESKVSNT</sequence>
<dbReference type="EMBL" id="JTDY01000236">
    <property type="protein sequence ID" value="KOB78123.1"/>
    <property type="molecule type" value="Genomic_DNA"/>
</dbReference>
<keyword evidence="2" id="KW-1185">Reference proteome</keyword>
<name>A0A0L7LRJ8_OPEBR</name>
<comment type="caution">
    <text evidence="1">The sequence shown here is derived from an EMBL/GenBank/DDBJ whole genome shotgun (WGS) entry which is preliminary data.</text>
</comment>
<gene>
    <name evidence="1" type="ORF">OBRU01_02916</name>
</gene>
<proteinExistence type="predicted"/>
<dbReference type="Proteomes" id="UP000037510">
    <property type="component" value="Unassembled WGS sequence"/>
</dbReference>
<evidence type="ECO:0000313" key="2">
    <source>
        <dbReference type="Proteomes" id="UP000037510"/>
    </source>
</evidence>
<evidence type="ECO:0000313" key="1">
    <source>
        <dbReference type="EMBL" id="KOB78123.1"/>
    </source>
</evidence>